<dbReference type="AlphaFoldDB" id="A0A915I5V8"/>
<organism evidence="3 4">
    <name type="scientific">Romanomermis culicivorax</name>
    <name type="common">Nematode worm</name>
    <dbReference type="NCBI Taxonomy" id="13658"/>
    <lineage>
        <taxon>Eukaryota</taxon>
        <taxon>Metazoa</taxon>
        <taxon>Ecdysozoa</taxon>
        <taxon>Nematoda</taxon>
        <taxon>Enoplea</taxon>
        <taxon>Dorylaimia</taxon>
        <taxon>Mermithida</taxon>
        <taxon>Mermithoidea</taxon>
        <taxon>Mermithidae</taxon>
        <taxon>Romanomermis</taxon>
    </lineage>
</organism>
<feature type="region of interest" description="Disordered" evidence="1">
    <location>
        <begin position="195"/>
        <end position="242"/>
    </location>
</feature>
<sequence length="242" mass="27125">MNLLRYRLISVLNANEFVGIRRILCTNCGKWIDGFCFKHPLVFIQEKIPRSKIYFVTETLPPFFYLANSTIPHAGKGIFTNMILPAGIAFGPYAGVHSNESDQVCSRYSWQVNDLDGLPSWVDAETIYEQNMVGVLYRGQIFYYTFRRIFAGEELFVWYGSDYGVSLKILNADKSYGPLAPDNYELHDENGHFVGHSAEQDVDGGESSVAGEVAEVQEDGKGEMTGAAEDSGDRNMDEEAQD</sequence>
<evidence type="ECO:0000313" key="3">
    <source>
        <dbReference type="Proteomes" id="UP000887565"/>
    </source>
</evidence>
<evidence type="ECO:0000256" key="1">
    <source>
        <dbReference type="SAM" id="MobiDB-lite"/>
    </source>
</evidence>
<protein>
    <submittedName>
        <fullName evidence="4">SET domain-containing protein</fullName>
    </submittedName>
</protein>
<dbReference type="SUPFAM" id="SSF82199">
    <property type="entry name" value="SET domain"/>
    <property type="match status" value="1"/>
</dbReference>
<reference evidence="4" key="1">
    <citation type="submission" date="2022-11" db="UniProtKB">
        <authorList>
            <consortium name="WormBaseParasite"/>
        </authorList>
    </citation>
    <scope>IDENTIFICATION</scope>
</reference>
<dbReference type="InterPro" id="IPR046341">
    <property type="entry name" value="SET_dom_sf"/>
</dbReference>
<proteinExistence type="predicted"/>
<dbReference type="WBParaSite" id="nRc.2.0.1.t08764-RA">
    <property type="protein sequence ID" value="nRc.2.0.1.t08764-RA"/>
    <property type="gene ID" value="nRc.2.0.1.g08764"/>
</dbReference>
<dbReference type="InterPro" id="IPR001214">
    <property type="entry name" value="SET_dom"/>
</dbReference>
<dbReference type="Gene3D" id="2.170.270.10">
    <property type="entry name" value="SET domain"/>
    <property type="match status" value="1"/>
</dbReference>
<feature type="domain" description="SET" evidence="2">
    <location>
        <begin position="66"/>
        <end position="168"/>
    </location>
</feature>
<dbReference type="Pfam" id="PF21549">
    <property type="entry name" value="PRDM2_PR"/>
    <property type="match status" value="1"/>
</dbReference>
<evidence type="ECO:0000313" key="4">
    <source>
        <dbReference type="WBParaSite" id="nRc.2.0.1.t08764-RA"/>
    </source>
</evidence>
<feature type="compositionally biased region" description="Basic and acidic residues" evidence="1">
    <location>
        <begin position="231"/>
        <end position="242"/>
    </location>
</feature>
<dbReference type="OMA" id="YQREANM"/>
<accession>A0A915I5V8</accession>
<evidence type="ECO:0000259" key="2">
    <source>
        <dbReference type="Pfam" id="PF21549"/>
    </source>
</evidence>
<dbReference type="Proteomes" id="UP000887565">
    <property type="component" value="Unplaced"/>
</dbReference>
<keyword evidence="3" id="KW-1185">Reference proteome</keyword>
<name>A0A915I5V8_ROMCU</name>